<organism evidence="2 3">
    <name type="scientific">Flavobacterium panici</name>
    <dbReference type="NCBI Taxonomy" id="2654843"/>
    <lineage>
        <taxon>Bacteria</taxon>
        <taxon>Pseudomonadati</taxon>
        <taxon>Bacteroidota</taxon>
        <taxon>Flavobacteriia</taxon>
        <taxon>Flavobacteriales</taxon>
        <taxon>Flavobacteriaceae</taxon>
        <taxon>Flavobacterium</taxon>
    </lineage>
</organism>
<keyword evidence="1" id="KW-0732">Signal</keyword>
<evidence type="ECO:0000256" key="1">
    <source>
        <dbReference type="SAM" id="SignalP"/>
    </source>
</evidence>
<evidence type="ECO:0000313" key="2">
    <source>
        <dbReference type="EMBL" id="CAC9972772.1"/>
    </source>
</evidence>
<evidence type="ECO:0000313" key="3">
    <source>
        <dbReference type="Proteomes" id="UP000533639"/>
    </source>
</evidence>
<dbReference type="RefSeq" id="WP_180856401.1">
    <property type="nucleotide sequence ID" value="NZ_CAIJDE010000027.1"/>
</dbReference>
<reference evidence="2 3" key="1">
    <citation type="submission" date="2020-06" db="EMBL/GenBank/DDBJ databases">
        <authorList>
            <person name="Criscuolo A."/>
        </authorList>
    </citation>
    <scope>NUCLEOTIDE SEQUENCE [LARGE SCALE GENOMIC DNA]</scope>
    <source>
        <strain evidence="2">PXU-55</strain>
    </source>
</reference>
<proteinExistence type="predicted"/>
<keyword evidence="3" id="KW-1185">Reference proteome</keyword>
<protein>
    <recommendedName>
        <fullName evidence="4">DUF4374 domain-containing protein</fullName>
    </recommendedName>
</protein>
<feature type="signal peptide" evidence="1">
    <location>
        <begin position="1"/>
        <end position="23"/>
    </location>
</feature>
<comment type="caution">
    <text evidence="2">The sequence shown here is derived from an EMBL/GenBank/DDBJ whole genome shotgun (WGS) entry which is preliminary data.</text>
</comment>
<dbReference type="Proteomes" id="UP000533639">
    <property type="component" value="Unassembled WGS sequence"/>
</dbReference>
<dbReference type="AlphaFoldDB" id="A0A9N8IYL6"/>
<feature type="chain" id="PRO_5040230862" description="DUF4374 domain-containing protein" evidence="1">
    <location>
        <begin position="24"/>
        <end position="413"/>
    </location>
</feature>
<gene>
    <name evidence="2" type="ORF">FLAPXU55_00451</name>
</gene>
<evidence type="ECO:0008006" key="4">
    <source>
        <dbReference type="Google" id="ProtNLM"/>
    </source>
</evidence>
<sequence length="413" mass="45166">MKTLKIKNLLAVMLMSVTIFSCSSDDSNTEEPITLSKYVIGYQTDTWNENYMWSFTSIDQLMTGTIDMNGKGIEQGGSYIPIANTMFAMDSEAEGSAPFSLNGAGALVAGSRVFIESPYAYGVTEDNKLLIVGASWEGASSNNELIVYDPVKQFITSRKFNDFATTTGRFDFPTGVTVVGDKVFVSVFNRDASDDWQIDQKQAYIRVYDYPSLTFVKRIADPRTTAVGMYYTNTGIIRTDSGNIYTFSSNAKAGGYTVKEDSHSGILRINKGQTDFDASYFFDLQESTLNGKVLAAYPIGGEKAYIVYLPAADDTVEWGFLRHYTFKFKSAIIDLPTKKITAVTGLPGHAGDNYFGIGSLFVENGNAYKAFVTNDEVRIYKINLETGVATAGAKVTGGGTDISAITKLTYTAQ</sequence>
<name>A0A9N8IYL6_9FLAO</name>
<dbReference type="SUPFAM" id="SSF82171">
    <property type="entry name" value="DPP6 N-terminal domain-like"/>
    <property type="match status" value="1"/>
</dbReference>
<dbReference type="EMBL" id="CAIJDE010000027">
    <property type="protein sequence ID" value="CAC9972772.1"/>
    <property type="molecule type" value="Genomic_DNA"/>
</dbReference>
<dbReference type="PROSITE" id="PS51257">
    <property type="entry name" value="PROKAR_LIPOPROTEIN"/>
    <property type="match status" value="1"/>
</dbReference>
<accession>A0A9N8IYL6</accession>